<feature type="non-terminal residue" evidence="2">
    <location>
        <position position="1"/>
    </location>
</feature>
<reference evidence="2 3" key="1">
    <citation type="journal article" date="2018" name="Front. Plant Sci.">
        <title>Red Clover (Trifolium pratense) and Zigzag Clover (T. medium) - A Picture of Genomic Similarities and Differences.</title>
        <authorList>
            <person name="Dluhosova J."/>
            <person name="Istvanek J."/>
            <person name="Nedelnik J."/>
            <person name="Repkova J."/>
        </authorList>
    </citation>
    <scope>NUCLEOTIDE SEQUENCE [LARGE SCALE GENOMIC DNA]</scope>
    <source>
        <strain evidence="3">cv. 10/8</strain>
        <tissue evidence="2">Leaf</tissue>
    </source>
</reference>
<accession>A0A392Q0T9</accession>
<dbReference type="EMBL" id="LXQA010105018">
    <property type="protein sequence ID" value="MCI17340.1"/>
    <property type="molecule type" value="Genomic_DNA"/>
</dbReference>
<evidence type="ECO:0000313" key="2">
    <source>
        <dbReference type="EMBL" id="MCI17340.1"/>
    </source>
</evidence>
<proteinExistence type="predicted"/>
<comment type="caution">
    <text evidence="2">The sequence shown here is derived from an EMBL/GenBank/DDBJ whole genome shotgun (WGS) entry which is preliminary data.</text>
</comment>
<protein>
    <submittedName>
        <fullName evidence="2">Uncharacterized protein</fullName>
    </submittedName>
</protein>
<evidence type="ECO:0000313" key="3">
    <source>
        <dbReference type="Proteomes" id="UP000265520"/>
    </source>
</evidence>
<evidence type="ECO:0000256" key="1">
    <source>
        <dbReference type="SAM" id="MobiDB-lite"/>
    </source>
</evidence>
<dbReference type="AlphaFoldDB" id="A0A392Q0T9"/>
<dbReference type="Proteomes" id="UP000265520">
    <property type="component" value="Unassembled WGS sequence"/>
</dbReference>
<keyword evidence="3" id="KW-1185">Reference proteome</keyword>
<name>A0A392Q0T9_9FABA</name>
<feature type="region of interest" description="Disordered" evidence="1">
    <location>
        <begin position="1"/>
        <end position="22"/>
    </location>
</feature>
<sequence>VYDKSSQSVAMKGKAPDASLKSPHVEALKAKLKDEKHPVTTLKAAVSVWTAQEAPEGGAAEQGDTQ</sequence>
<organism evidence="2 3">
    <name type="scientific">Trifolium medium</name>
    <dbReference type="NCBI Taxonomy" id="97028"/>
    <lineage>
        <taxon>Eukaryota</taxon>
        <taxon>Viridiplantae</taxon>
        <taxon>Streptophyta</taxon>
        <taxon>Embryophyta</taxon>
        <taxon>Tracheophyta</taxon>
        <taxon>Spermatophyta</taxon>
        <taxon>Magnoliopsida</taxon>
        <taxon>eudicotyledons</taxon>
        <taxon>Gunneridae</taxon>
        <taxon>Pentapetalae</taxon>
        <taxon>rosids</taxon>
        <taxon>fabids</taxon>
        <taxon>Fabales</taxon>
        <taxon>Fabaceae</taxon>
        <taxon>Papilionoideae</taxon>
        <taxon>50 kb inversion clade</taxon>
        <taxon>NPAAA clade</taxon>
        <taxon>Hologalegina</taxon>
        <taxon>IRL clade</taxon>
        <taxon>Trifolieae</taxon>
        <taxon>Trifolium</taxon>
    </lineage>
</organism>